<evidence type="ECO:0000313" key="1">
    <source>
        <dbReference type="EMBL" id="RRT70589.1"/>
    </source>
</evidence>
<dbReference type="Gene3D" id="3.40.50.170">
    <property type="entry name" value="Formyl transferase, N-terminal domain"/>
    <property type="match status" value="1"/>
</dbReference>
<evidence type="ECO:0000313" key="2">
    <source>
        <dbReference type="Proteomes" id="UP000287651"/>
    </source>
</evidence>
<proteinExistence type="predicted"/>
<reference evidence="1 2" key="1">
    <citation type="journal article" date="2014" name="Agronomy (Basel)">
        <title>A Draft Genome Sequence for Ensete ventricosum, the Drought-Tolerant Tree Against Hunger.</title>
        <authorList>
            <person name="Harrison J."/>
            <person name="Moore K.A."/>
            <person name="Paszkiewicz K."/>
            <person name="Jones T."/>
            <person name="Grant M."/>
            <person name="Ambacheew D."/>
            <person name="Muzemil S."/>
            <person name="Studholme D.J."/>
        </authorList>
    </citation>
    <scope>NUCLEOTIDE SEQUENCE [LARGE SCALE GENOMIC DNA]</scope>
</reference>
<comment type="caution">
    <text evidence="1">The sequence shown here is derived from an EMBL/GenBank/DDBJ whole genome shotgun (WGS) entry which is preliminary data.</text>
</comment>
<gene>
    <name evidence="1" type="ORF">B296_00035696</name>
</gene>
<dbReference type="AlphaFoldDB" id="A0A427A2V6"/>
<accession>A0A427A2V6</accession>
<sequence>MLPPTLSLRRFFCCCSALEAAATTTTKRNLVFLGSPQVSSSPSRLLFSFLWVLSLASRLIGIYCGAGNSIIHGRFFTVLSFMQETFLSDLRALNPELCVTAAYGNILPNKFLEIPPCGK</sequence>
<dbReference type="Proteomes" id="UP000287651">
    <property type="component" value="Unassembled WGS sequence"/>
</dbReference>
<organism evidence="1 2">
    <name type="scientific">Ensete ventricosum</name>
    <name type="common">Abyssinian banana</name>
    <name type="synonym">Musa ensete</name>
    <dbReference type="NCBI Taxonomy" id="4639"/>
    <lineage>
        <taxon>Eukaryota</taxon>
        <taxon>Viridiplantae</taxon>
        <taxon>Streptophyta</taxon>
        <taxon>Embryophyta</taxon>
        <taxon>Tracheophyta</taxon>
        <taxon>Spermatophyta</taxon>
        <taxon>Magnoliopsida</taxon>
        <taxon>Liliopsida</taxon>
        <taxon>Zingiberales</taxon>
        <taxon>Musaceae</taxon>
        <taxon>Ensete</taxon>
    </lineage>
</organism>
<protein>
    <submittedName>
        <fullName evidence="1">Uncharacterized protein</fullName>
    </submittedName>
</protein>
<name>A0A427A2V6_ENSVE</name>
<dbReference type="SUPFAM" id="SSF53328">
    <property type="entry name" value="Formyltransferase"/>
    <property type="match status" value="1"/>
</dbReference>
<dbReference type="InterPro" id="IPR036477">
    <property type="entry name" value="Formyl_transf_N_sf"/>
</dbReference>
<dbReference type="EMBL" id="AMZH03003961">
    <property type="protein sequence ID" value="RRT70589.1"/>
    <property type="molecule type" value="Genomic_DNA"/>
</dbReference>